<organism evidence="2 3">
    <name type="scientific">Pleodorina starrii</name>
    <dbReference type="NCBI Taxonomy" id="330485"/>
    <lineage>
        <taxon>Eukaryota</taxon>
        <taxon>Viridiplantae</taxon>
        <taxon>Chlorophyta</taxon>
        <taxon>core chlorophytes</taxon>
        <taxon>Chlorophyceae</taxon>
        <taxon>CS clade</taxon>
        <taxon>Chlamydomonadales</taxon>
        <taxon>Volvocaceae</taxon>
        <taxon>Pleodorina</taxon>
    </lineage>
</organism>
<feature type="region of interest" description="Disordered" evidence="1">
    <location>
        <begin position="257"/>
        <end position="299"/>
    </location>
</feature>
<evidence type="ECO:0000256" key="1">
    <source>
        <dbReference type="SAM" id="MobiDB-lite"/>
    </source>
</evidence>
<dbReference type="Gene3D" id="1.25.10.10">
    <property type="entry name" value="Leucine-rich Repeat Variant"/>
    <property type="match status" value="2"/>
</dbReference>
<dbReference type="OrthoDB" id="551436at2759"/>
<keyword evidence="3" id="KW-1185">Reference proteome</keyword>
<sequence length="704" mass="71937">MELLLSAPVAGLRRETSGAFFAPTKARSTCSGDVATESSSITLEDAEEQQHNSRRITLCKQVLLEATTKFNAAQQAETTLMKNMACRNSGALLPLLSMLATEQDTGMMVRALDTLSFLLLDRANREACHELRGLDVLLDILRRATDQHVLLSGLEALCSLCKHDPKDKMALWRHPNKGALLSMLSSRHGSALVVESLRTCRTLCFAVIYPPTTNTTYTDSSAPSTKTSTTTTRSRCGSAMNLEACCNSKQQQRQGCCADGGAPVQQQQSQRGSGSGASAPVVSDSKQTGSSQRHQQAHGSLQLLEPALLTVASELLHPSADSLVLMKALKLLGAASAIVTCAGGGGSGRDGSSSGRAGGLGSGLGGGGSGSGCCGCWHNAVFRIVPLLTHCGDVDVVEASLEVLLNLSEHSTFHNLFFAAGCIPPLLHLLSHKRCGVSQSASCVLSALAEGGLSRDKLCQDTALLAMMRVLQTNHCVVVTIGVLYMLGRLASYRGQVVRSLKGWGAVPLLTRLMATTRDEDAAEGCRQLLQLLGVQALPPPPQQQQALGAASAAPGSGAAAGAAAAASLKLSLQNAHSSILLLGGGPTAPGAPGAIMGLGAVGTGALVRTISAAATVAAEPATTATTGADSPSSPCEDGRSAAAAAAAASRAGARGPSDGCGPGHVATRGTTQHSSFRFYAGSSAAVACGLLGPIAAATAAAAY</sequence>
<dbReference type="SUPFAM" id="SSF48371">
    <property type="entry name" value="ARM repeat"/>
    <property type="match status" value="1"/>
</dbReference>
<dbReference type="InterPro" id="IPR016024">
    <property type="entry name" value="ARM-type_fold"/>
</dbReference>
<proteinExistence type="predicted"/>
<dbReference type="Proteomes" id="UP001165080">
    <property type="component" value="Unassembled WGS sequence"/>
</dbReference>
<evidence type="ECO:0000313" key="3">
    <source>
        <dbReference type="Proteomes" id="UP001165080"/>
    </source>
</evidence>
<evidence type="ECO:0000313" key="2">
    <source>
        <dbReference type="EMBL" id="GLC60321.1"/>
    </source>
</evidence>
<dbReference type="AlphaFoldDB" id="A0A9W6BZD8"/>
<feature type="compositionally biased region" description="Low complexity" evidence="1">
    <location>
        <begin position="260"/>
        <end position="279"/>
    </location>
</feature>
<dbReference type="EMBL" id="BRXU01000033">
    <property type="protein sequence ID" value="GLC60321.1"/>
    <property type="molecule type" value="Genomic_DNA"/>
</dbReference>
<feature type="region of interest" description="Disordered" evidence="1">
    <location>
        <begin position="620"/>
        <end position="642"/>
    </location>
</feature>
<gene>
    <name evidence="2" type="primary">PLEST012012</name>
    <name evidence="2" type="ORF">PLESTB_001598200</name>
</gene>
<comment type="caution">
    <text evidence="2">The sequence shown here is derived from an EMBL/GenBank/DDBJ whole genome shotgun (WGS) entry which is preliminary data.</text>
</comment>
<protein>
    <submittedName>
        <fullName evidence="2">Uncharacterized protein</fullName>
    </submittedName>
</protein>
<feature type="compositionally biased region" description="Low complexity" evidence="1">
    <location>
        <begin position="620"/>
        <end position="629"/>
    </location>
</feature>
<dbReference type="InterPro" id="IPR011989">
    <property type="entry name" value="ARM-like"/>
</dbReference>
<reference evidence="2 3" key="1">
    <citation type="journal article" date="2023" name="Commun. Biol.">
        <title>Reorganization of the ancestral sex-determining regions during the evolution of trioecy in Pleodorina starrii.</title>
        <authorList>
            <person name="Takahashi K."/>
            <person name="Suzuki S."/>
            <person name="Kawai-Toyooka H."/>
            <person name="Yamamoto K."/>
            <person name="Hamaji T."/>
            <person name="Ootsuki R."/>
            <person name="Yamaguchi H."/>
            <person name="Kawachi M."/>
            <person name="Higashiyama T."/>
            <person name="Nozaki H."/>
        </authorList>
    </citation>
    <scope>NUCLEOTIDE SEQUENCE [LARGE SCALE GENOMIC DNA]</scope>
    <source>
        <strain evidence="2 3">NIES-4479</strain>
    </source>
</reference>
<name>A0A9W6BZD8_9CHLO</name>
<feature type="compositionally biased region" description="Polar residues" evidence="1">
    <location>
        <begin position="284"/>
        <end position="299"/>
    </location>
</feature>
<accession>A0A9W6BZD8</accession>